<gene>
    <name evidence="2" type="ORF">MU848_09295</name>
</gene>
<organism evidence="2 3">
    <name type="scientific">Sphingobium agri</name>
    <dbReference type="NCBI Taxonomy" id="2933566"/>
    <lineage>
        <taxon>Bacteria</taxon>
        <taxon>Pseudomonadati</taxon>
        <taxon>Pseudomonadota</taxon>
        <taxon>Alphaproteobacteria</taxon>
        <taxon>Sphingomonadales</taxon>
        <taxon>Sphingomonadaceae</taxon>
        <taxon>Sphingobium</taxon>
    </lineage>
</organism>
<dbReference type="Proteomes" id="UP001203512">
    <property type="component" value="Unassembled WGS sequence"/>
</dbReference>
<keyword evidence="3" id="KW-1185">Reference proteome</keyword>
<reference evidence="2 3" key="1">
    <citation type="submission" date="2022-04" db="EMBL/GenBank/DDBJ databases">
        <authorList>
            <person name="Huq M.A."/>
        </authorList>
    </citation>
    <scope>NUCLEOTIDE SEQUENCE [LARGE SCALE GENOMIC DNA]</scope>
    <source>
        <strain evidence="2 3">MAH-33</strain>
    </source>
</reference>
<accession>A0ABT0DXC3</accession>
<evidence type="ECO:0000313" key="3">
    <source>
        <dbReference type="Proteomes" id="UP001203512"/>
    </source>
</evidence>
<comment type="caution">
    <text evidence="2">The sequence shown here is derived from an EMBL/GenBank/DDBJ whole genome shotgun (WGS) entry which is preliminary data.</text>
</comment>
<protein>
    <submittedName>
        <fullName evidence="2">Uncharacterized protein</fullName>
    </submittedName>
</protein>
<name>A0ABT0DXC3_9SPHN</name>
<dbReference type="EMBL" id="JALKHS010000006">
    <property type="protein sequence ID" value="MCK0531772.1"/>
    <property type="molecule type" value="Genomic_DNA"/>
</dbReference>
<dbReference type="RefSeq" id="WP_247231346.1">
    <property type="nucleotide sequence ID" value="NZ_JALKHS010000006.1"/>
</dbReference>
<evidence type="ECO:0000256" key="1">
    <source>
        <dbReference type="SAM" id="MobiDB-lite"/>
    </source>
</evidence>
<evidence type="ECO:0000313" key="2">
    <source>
        <dbReference type="EMBL" id="MCK0531772.1"/>
    </source>
</evidence>
<proteinExistence type="predicted"/>
<feature type="compositionally biased region" description="Low complexity" evidence="1">
    <location>
        <begin position="58"/>
        <end position="76"/>
    </location>
</feature>
<feature type="region of interest" description="Disordered" evidence="1">
    <location>
        <begin position="38"/>
        <end position="84"/>
    </location>
</feature>
<sequence length="84" mass="8796">MMIETIAKRRITLNGTTHQKGATIQMPLQQFNDLEPTGMVERAPAKSSPKARARKPAAKPVAAKPVAPAPAAAPVSQPGADKAD</sequence>